<protein>
    <recommendedName>
        <fullName evidence="4">Divergent polysaccharide deacetylase family protein</fullName>
    </recommendedName>
</protein>
<accession>A0AAP7GWY0</accession>
<reference evidence="2 3" key="1">
    <citation type="submission" date="2016-06" db="EMBL/GenBank/DDBJ databases">
        <title>Simultaneous identification of Haemophilus influenzae and Haemophilus haemolyticus using TaqMan real-time PCR.</title>
        <authorList>
            <person name="Price E.P."/>
            <person name="Sarovich D.S."/>
            <person name="Harris T."/>
            <person name="Spargo J.C."/>
            <person name="Nosworthy E."/>
            <person name="Beissbarth J."/>
            <person name="Smith-Vaughan H."/>
        </authorList>
    </citation>
    <scope>NUCLEOTIDE SEQUENCE [LARGE SCALE GENOMIC DNA]</scope>
    <source>
        <strain evidence="2 3">ATCC 7901</strain>
    </source>
</reference>
<dbReference type="InterPro" id="IPR006837">
    <property type="entry name" value="Divergent_DAC"/>
</dbReference>
<sequence>MNVTKKTLFFLTALLLSPWVYSAKLAIVIDDLGYHPKEDAQILALPQAVSVAIIPAAPHAKARNKQAHQQGRDILIHMPMETVSKIKIEGGGLHLGMTQDEVNQRVQTAKNIVSNAIGMNNHMGSAATADALLMTKLMTALREHHLFFLDSRTIGRSVAGKIAKEQGVRALDRHIFLDDSDAFADVQRQFQAAVQYAQKHGTAIAIGHPRKNTIAVLQAGIANLPSDVQLVSMGSLWRNEKVVPPKPFIFLFSAEPAPTSTPPYENVPSLRGVP</sequence>
<dbReference type="PANTHER" id="PTHR30105">
    <property type="entry name" value="UNCHARACTERIZED YIBQ-RELATED"/>
    <property type="match status" value="1"/>
</dbReference>
<dbReference type="RefSeq" id="WP_065295511.1">
    <property type="nucleotide sequence ID" value="NZ_CAUUMV010000007.1"/>
</dbReference>
<evidence type="ECO:0008006" key="4">
    <source>
        <dbReference type="Google" id="ProtNLM"/>
    </source>
</evidence>
<dbReference type="SUPFAM" id="SSF88713">
    <property type="entry name" value="Glycoside hydrolase/deacetylase"/>
    <property type="match status" value="1"/>
</dbReference>
<proteinExistence type="predicted"/>
<dbReference type="AlphaFoldDB" id="A0AAP7GWY0"/>
<dbReference type="InterPro" id="IPR011330">
    <property type="entry name" value="Glyco_hydro/deAcase_b/a-brl"/>
</dbReference>
<feature type="signal peptide" evidence="1">
    <location>
        <begin position="1"/>
        <end position="22"/>
    </location>
</feature>
<evidence type="ECO:0000313" key="2">
    <source>
        <dbReference type="EMBL" id="OBY51439.1"/>
    </source>
</evidence>
<name>A0AAP7GWY0_AGGAP</name>
<dbReference type="CDD" id="cd10936">
    <property type="entry name" value="CE4_DAC2"/>
    <property type="match status" value="1"/>
</dbReference>
<evidence type="ECO:0000256" key="1">
    <source>
        <dbReference type="SAM" id="SignalP"/>
    </source>
</evidence>
<gene>
    <name evidence="2" type="ORF">BBB52_07525</name>
</gene>
<dbReference type="PANTHER" id="PTHR30105:SF2">
    <property type="entry name" value="DIVERGENT POLYSACCHARIDE DEACETYLASE SUPERFAMILY"/>
    <property type="match status" value="1"/>
</dbReference>
<keyword evidence="1" id="KW-0732">Signal</keyword>
<evidence type="ECO:0000313" key="3">
    <source>
        <dbReference type="Proteomes" id="UP000092746"/>
    </source>
</evidence>
<dbReference type="Gene3D" id="3.20.20.370">
    <property type="entry name" value="Glycoside hydrolase/deacetylase"/>
    <property type="match status" value="1"/>
</dbReference>
<comment type="caution">
    <text evidence="2">The sequence shown here is derived from an EMBL/GenBank/DDBJ whole genome shotgun (WGS) entry which is preliminary data.</text>
</comment>
<dbReference type="Proteomes" id="UP000092746">
    <property type="component" value="Unassembled WGS sequence"/>
</dbReference>
<dbReference type="Pfam" id="PF04748">
    <property type="entry name" value="Polysacc_deac_2"/>
    <property type="match status" value="1"/>
</dbReference>
<dbReference type="EMBL" id="MAQE01000014">
    <property type="protein sequence ID" value="OBY51439.1"/>
    <property type="molecule type" value="Genomic_DNA"/>
</dbReference>
<dbReference type="GO" id="GO:0005975">
    <property type="term" value="P:carbohydrate metabolic process"/>
    <property type="evidence" value="ECO:0007669"/>
    <property type="project" value="InterPro"/>
</dbReference>
<organism evidence="2 3">
    <name type="scientific">Aggregatibacter aphrophilus</name>
    <name type="common">Haemophilus aphrophilus</name>
    <dbReference type="NCBI Taxonomy" id="732"/>
    <lineage>
        <taxon>Bacteria</taxon>
        <taxon>Pseudomonadati</taxon>
        <taxon>Pseudomonadota</taxon>
        <taxon>Gammaproteobacteria</taxon>
        <taxon>Pasteurellales</taxon>
        <taxon>Pasteurellaceae</taxon>
        <taxon>Aggregatibacter</taxon>
    </lineage>
</organism>
<feature type="chain" id="PRO_5043022603" description="Divergent polysaccharide deacetylase family protein" evidence="1">
    <location>
        <begin position="23"/>
        <end position="274"/>
    </location>
</feature>